<sequence>MVICERGLLKKGFGICHGVAGNGLSLLCSHRTFKHEEVTAKRFALFARQPNCEGAEALKQQLLQTPDRPCSLFEGFAGLAMFLLTLLEEETGADMKRLTGAACPWHM</sequence>
<dbReference type="eggNOG" id="KOG2787">
    <property type="taxonomic scope" value="Eukaryota"/>
</dbReference>
<evidence type="ECO:0000313" key="3">
    <source>
        <dbReference type="EnsemblProtists" id="EKX52035"/>
    </source>
</evidence>
<dbReference type="RefSeq" id="XP_005839015.1">
    <property type="nucleotide sequence ID" value="XM_005838958.1"/>
</dbReference>
<dbReference type="GO" id="GO:0005975">
    <property type="term" value="P:carbohydrate metabolic process"/>
    <property type="evidence" value="ECO:0007669"/>
    <property type="project" value="InterPro"/>
</dbReference>
<proteinExistence type="predicted"/>
<dbReference type="PANTHER" id="PTHR12736">
    <property type="entry name" value="LANC-LIKE PROTEIN"/>
    <property type="match status" value="1"/>
</dbReference>
<dbReference type="Proteomes" id="UP000011087">
    <property type="component" value="Unassembled WGS sequence"/>
</dbReference>
<keyword evidence="1" id="KW-0479">Metal-binding</keyword>
<dbReference type="Gene3D" id="1.50.10.10">
    <property type="match status" value="1"/>
</dbReference>
<name>L1JV01_GUITC</name>
<evidence type="ECO:0000313" key="2">
    <source>
        <dbReference type="EMBL" id="EKX52035.1"/>
    </source>
</evidence>
<dbReference type="EMBL" id="JH992973">
    <property type="protein sequence ID" value="EKX52035.1"/>
    <property type="molecule type" value="Genomic_DNA"/>
</dbReference>
<accession>L1JV01</accession>
<dbReference type="PRINTS" id="PR01950">
    <property type="entry name" value="LANCSUPER"/>
</dbReference>
<dbReference type="PANTHER" id="PTHR12736:SF7">
    <property type="entry name" value="LANC-LIKE PROTEIN 3"/>
    <property type="match status" value="1"/>
</dbReference>
<dbReference type="EnsemblProtists" id="EKX52035">
    <property type="protein sequence ID" value="EKX52035"/>
    <property type="gene ID" value="GUITHDRAFT_101945"/>
</dbReference>
<feature type="binding site" evidence="1">
    <location>
        <position position="16"/>
    </location>
    <ligand>
        <name>Zn(2+)</name>
        <dbReference type="ChEBI" id="CHEBI:29105"/>
    </ligand>
</feature>
<keyword evidence="4" id="KW-1185">Reference proteome</keyword>
<dbReference type="OMA" id="YLHRANC"/>
<protein>
    <submittedName>
        <fullName evidence="2 3">Uncharacterized protein</fullName>
    </submittedName>
</protein>
<dbReference type="HOGENOM" id="CLU_2215019_0_0_1"/>
<dbReference type="InterPro" id="IPR012341">
    <property type="entry name" value="6hp_glycosidase-like_sf"/>
</dbReference>
<reference evidence="2 4" key="1">
    <citation type="journal article" date="2012" name="Nature">
        <title>Algal genomes reveal evolutionary mosaicism and the fate of nucleomorphs.</title>
        <authorList>
            <consortium name="DOE Joint Genome Institute"/>
            <person name="Curtis B.A."/>
            <person name="Tanifuji G."/>
            <person name="Burki F."/>
            <person name="Gruber A."/>
            <person name="Irimia M."/>
            <person name="Maruyama S."/>
            <person name="Arias M.C."/>
            <person name="Ball S.G."/>
            <person name="Gile G.H."/>
            <person name="Hirakawa Y."/>
            <person name="Hopkins J.F."/>
            <person name="Kuo A."/>
            <person name="Rensing S.A."/>
            <person name="Schmutz J."/>
            <person name="Symeonidi A."/>
            <person name="Elias M."/>
            <person name="Eveleigh R.J."/>
            <person name="Herman E.K."/>
            <person name="Klute M.J."/>
            <person name="Nakayama T."/>
            <person name="Obornik M."/>
            <person name="Reyes-Prieto A."/>
            <person name="Armbrust E.V."/>
            <person name="Aves S.J."/>
            <person name="Beiko R.G."/>
            <person name="Coutinho P."/>
            <person name="Dacks J.B."/>
            <person name="Durnford D.G."/>
            <person name="Fast N.M."/>
            <person name="Green B.R."/>
            <person name="Grisdale C.J."/>
            <person name="Hempel F."/>
            <person name="Henrissat B."/>
            <person name="Hoppner M.P."/>
            <person name="Ishida K."/>
            <person name="Kim E."/>
            <person name="Koreny L."/>
            <person name="Kroth P.G."/>
            <person name="Liu Y."/>
            <person name="Malik S.B."/>
            <person name="Maier U.G."/>
            <person name="McRose D."/>
            <person name="Mock T."/>
            <person name="Neilson J.A."/>
            <person name="Onodera N.T."/>
            <person name="Poole A.M."/>
            <person name="Pritham E.J."/>
            <person name="Richards T.A."/>
            <person name="Rocap G."/>
            <person name="Roy S.W."/>
            <person name="Sarai C."/>
            <person name="Schaack S."/>
            <person name="Shirato S."/>
            <person name="Slamovits C.H."/>
            <person name="Spencer D.F."/>
            <person name="Suzuki S."/>
            <person name="Worden A.Z."/>
            <person name="Zauner S."/>
            <person name="Barry K."/>
            <person name="Bell C."/>
            <person name="Bharti A.K."/>
            <person name="Crow J.A."/>
            <person name="Grimwood J."/>
            <person name="Kramer R."/>
            <person name="Lindquist E."/>
            <person name="Lucas S."/>
            <person name="Salamov A."/>
            <person name="McFadden G.I."/>
            <person name="Lane C.E."/>
            <person name="Keeling P.J."/>
            <person name="Gray M.W."/>
            <person name="Grigoriev I.V."/>
            <person name="Archibald J.M."/>
        </authorList>
    </citation>
    <scope>NUCLEOTIDE SEQUENCE</scope>
    <source>
        <strain evidence="2 4">CCMP2712</strain>
    </source>
</reference>
<keyword evidence="1" id="KW-0862">Zinc</keyword>
<dbReference type="PaxDb" id="55529-EKX52035"/>
<organism evidence="2">
    <name type="scientific">Guillardia theta (strain CCMP2712)</name>
    <name type="common">Cryptophyte</name>
    <dbReference type="NCBI Taxonomy" id="905079"/>
    <lineage>
        <taxon>Eukaryota</taxon>
        <taxon>Cryptophyceae</taxon>
        <taxon>Pyrenomonadales</taxon>
        <taxon>Geminigeraceae</taxon>
        <taxon>Guillardia</taxon>
    </lineage>
</organism>
<dbReference type="KEGG" id="gtt:GUITHDRAFT_101945"/>
<dbReference type="Pfam" id="PF05147">
    <property type="entry name" value="LANC_like"/>
    <property type="match status" value="1"/>
</dbReference>
<feature type="binding site" evidence="1">
    <location>
        <position position="17"/>
    </location>
    <ligand>
        <name>Zn(2+)</name>
        <dbReference type="ChEBI" id="CHEBI:29105"/>
    </ligand>
</feature>
<dbReference type="OrthoDB" id="10257263at2759"/>
<reference evidence="3" key="3">
    <citation type="submission" date="2015-06" db="UniProtKB">
        <authorList>
            <consortium name="EnsemblProtists"/>
        </authorList>
    </citation>
    <scope>IDENTIFICATION</scope>
</reference>
<reference evidence="4" key="2">
    <citation type="submission" date="2012-11" db="EMBL/GenBank/DDBJ databases">
        <authorList>
            <person name="Kuo A."/>
            <person name="Curtis B.A."/>
            <person name="Tanifuji G."/>
            <person name="Burki F."/>
            <person name="Gruber A."/>
            <person name="Irimia M."/>
            <person name="Maruyama S."/>
            <person name="Arias M.C."/>
            <person name="Ball S.G."/>
            <person name="Gile G.H."/>
            <person name="Hirakawa Y."/>
            <person name="Hopkins J.F."/>
            <person name="Rensing S.A."/>
            <person name="Schmutz J."/>
            <person name="Symeonidi A."/>
            <person name="Elias M."/>
            <person name="Eveleigh R.J."/>
            <person name="Herman E.K."/>
            <person name="Klute M.J."/>
            <person name="Nakayama T."/>
            <person name="Obornik M."/>
            <person name="Reyes-Prieto A."/>
            <person name="Armbrust E.V."/>
            <person name="Aves S.J."/>
            <person name="Beiko R.G."/>
            <person name="Coutinho P."/>
            <person name="Dacks J.B."/>
            <person name="Durnford D.G."/>
            <person name="Fast N.M."/>
            <person name="Green B.R."/>
            <person name="Grisdale C."/>
            <person name="Hempe F."/>
            <person name="Henrissat B."/>
            <person name="Hoppner M.P."/>
            <person name="Ishida K.-I."/>
            <person name="Kim E."/>
            <person name="Koreny L."/>
            <person name="Kroth P.G."/>
            <person name="Liu Y."/>
            <person name="Malik S.-B."/>
            <person name="Maier U.G."/>
            <person name="McRose D."/>
            <person name="Mock T."/>
            <person name="Neilson J.A."/>
            <person name="Onodera N.T."/>
            <person name="Poole A.M."/>
            <person name="Pritham E.J."/>
            <person name="Richards T.A."/>
            <person name="Rocap G."/>
            <person name="Roy S.W."/>
            <person name="Sarai C."/>
            <person name="Schaack S."/>
            <person name="Shirato S."/>
            <person name="Slamovits C.H."/>
            <person name="Spencer D.F."/>
            <person name="Suzuki S."/>
            <person name="Worden A.Z."/>
            <person name="Zauner S."/>
            <person name="Barry K."/>
            <person name="Bell C."/>
            <person name="Bharti A.K."/>
            <person name="Crow J.A."/>
            <person name="Grimwood J."/>
            <person name="Kramer R."/>
            <person name="Lindquist E."/>
            <person name="Lucas S."/>
            <person name="Salamov A."/>
            <person name="McFadden G.I."/>
            <person name="Lane C.E."/>
            <person name="Keeling P.J."/>
            <person name="Gray M.W."/>
            <person name="Grigoriev I.V."/>
            <person name="Archibald J.M."/>
        </authorList>
    </citation>
    <scope>NUCLEOTIDE SEQUENCE</scope>
    <source>
        <strain evidence="4">CCMP2712</strain>
    </source>
</reference>
<evidence type="ECO:0000256" key="1">
    <source>
        <dbReference type="PIRSR" id="PIRSR607822-1"/>
    </source>
</evidence>
<dbReference type="InterPro" id="IPR007822">
    <property type="entry name" value="LANC-like"/>
</dbReference>
<dbReference type="AlphaFoldDB" id="L1JV01"/>
<gene>
    <name evidence="2" type="ORF">GUITHDRAFT_101945</name>
</gene>
<dbReference type="GO" id="GO:0031179">
    <property type="term" value="P:peptide modification"/>
    <property type="evidence" value="ECO:0007669"/>
    <property type="project" value="InterPro"/>
</dbReference>
<dbReference type="GO" id="GO:0005886">
    <property type="term" value="C:plasma membrane"/>
    <property type="evidence" value="ECO:0007669"/>
    <property type="project" value="TreeGrafter"/>
</dbReference>
<dbReference type="GO" id="GO:0046872">
    <property type="term" value="F:metal ion binding"/>
    <property type="evidence" value="ECO:0007669"/>
    <property type="project" value="UniProtKB-KW"/>
</dbReference>
<dbReference type="GeneID" id="17308910"/>
<dbReference type="SUPFAM" id="SSF158745">
    <property type="entry name" value="LanC-like"/>
    <property type="match status" value="1"/>
</dbReference>
<evidence type="ECO:0000313" key="4">
    <source>
        <dbReference type="Proteomes" id="UP000011087"/>
    </source>
</evidence>